<keyword evidence="3" id="KW-1185">Reference proteome</keyword>
<dbReference type="EMBL" id="ML119176">
    <property type="protein sequence ID" value="RPB07753.1"/>
    <property type="molecule type" value="Genomic_DNA"/>
</dbReference>
<evidence type="ECO:0000313" key="2">
    <source>
        <dbReference type="EMBL" id="RPB07753.1"/>
    </source>
</evidence>
<reference evidence="2 3" key="1">
    <citation type="journal article" date="2018" name="Nat. Ecol. Evol.">
        <title>Pezizomycetes genomes reveal the molecular basis of ectomycorrhizal truffle lifestyle.</title>
        <authorList>
            <person name="Murat C."/>
            <person name="Payen T."/>
            <person name="Noel B."/>
            <person name="Kuo A."/>
            <person name="Morin E."/>
            <person name="Chen J."/>
            <person name="Kohler A."/>
            <person name="Krizsan K."/>
            <person name="Balestrini R."/>
            <person name="Da Silva C."/>
            <person name="Montanini B."/>
            <person name="Hainaut M."/>
            <person name="Levati E."/>
            <person name="Barry K.W."/>
            <person name="Belfiori B."/>
            <person name="Cichocki N."/>
            <person name="Clum A."/>
            <person name="Dockter R.B."/>
            <person name="Fauchery L."/>
            <person name="Guy J."/>
            <person name="Iotti M."/>
            <person name="Le Tacon F."/>
            <person name="Lindquist E.A."/>
            <person name="Lipzen A."/>
            <person name="Malagnac F."/>
            <person name="Mello A."/>
            <person name="Molinier V."/>
            <person name="Miyauchi S."/>
            <person name="Poulain J."/>
            <person name="Riccioni C."/>
            <person name="Rubini A."/>
            <person name="Sitrit Y."/>
            <person name="Splivallo R."/>
            <person name="Traeger S."/>
            <person name="Wang M."/>
            <person name="Zifcakova L."/>
            <person name="Wipf D."/>
            <person name="Zambonelli A."/>
            <person name="Paolocci F."/>
            <person name="Nowrousian M."/>
            <person name="Ottonello S."/>
            <person name="Baldrian P."/>
            <person name="Spatafora J.W."/>
            <person name="Henrissat B."/>
            <person name="Nagy L.G."/>
            <person name="Aury J.M."/>
            <person name="Wincker P."/>
            <person name="Grigoriev I.V."/>
            <person name="Bonfante P."/>
            <person name="Martin F.M."/>
        </authorList>
    </citation>
    <scope>NUCLEOTIDE SEQUENCE [LARGE SCALE GENOMIC DNA]</scope>
    <source>
        <strain evidence="2 3">CCBAS932</strain>
    </source>
</reference>
<evidence type="ECO:0000256" key="1">
    <source>
        <dbReference type="SAM" id="Coils"/>
    </source>
</evidence>
<organism evidence="2 3">
    <name type="scientific">Morchella conica CCBAS932</name>
    <dbReference type="NCBI Taxonomy" id="1392247"/>
    <lineage>
        <taxon>Eukaryota</taxon>
        <taxon>Fungi</taxon>
        <taxon>Dikarya</taxon>
        <taxon>Ascomycota</taxon>
        <taxon>Pezizomycotina</taxon>
        <taxon>Pezizomycetes</taxon>
        <taxon>Pezizales</taxon>
        <taxon>Morchellaceae</taxon>
        <taxon>Morchella</taxon>
    </lineage>
</organism>
<dbReference type="OrthoDB" id="10300978at2759"/>
<proteinExistence type="predicted"/>
<accession>A0A3N4KBA6</accession>
<sequence length="176" mass="19865">MATNFAPISTPKSNSKICRYPISKDTPSKISSPSITLVQHATTLKNTLSEIMRELALISSDLSNLTDEHVAIESQLEELHKRENARRIESRRRFADSNNRASKLQNKSLSHIDGVLYAFYDRNSGKKIDIFPGRVEYIEWMSDKSIVTILKALDEDLPADLKELKACFKKVIGVSI</sequence>
<keyword evidence="1" id="KW-0175">Coiled coil</keyword>
<name>A0A3N4KBA6_9PEZI</name>
<gene>
    <name evidence="2" type="ORF">P167DRAFT_578989</name>
</gene>
<evidence type="ECO:0000313" key="3">
    <source>
        <dbReference type="Proteomes" id="UP000277580"/>
    </source>
</evidence>
<protein>
    <submittedName>
        <fullName evidence="2">Uncharacterized protein</fullName>
    </submittedName>
</protein>
<dbReference type="Proteomes" id="UP000277580">
    <property type="component" value="Unassembled WGS sequence"/>
</dbReference>
<dbReference type="AlphaFoldDB" id="A0A3N4KBA6"/>
<feature type="coiled-coil region" evidence="1">
    <location>
        <begin position="48"/>
        <end position="82"/>
    </location>
</feature>
<dbReference type="InParanoid" id="A0A3N4KBA6"/>